<keyword evidence="2" id="KW-0732">Signal</keyword>
<organism evidence="3 4">
    <name type="scientific">Aromatoleum tolulyticum</name>
    <dbReference type="NCBI Taxonomy" id="34027"/>
    <lineage>
        <taxon>Bacteria</taxon>
        <taxon>Pseudomonadati</taxon>
        <taxon>Pseudomonadota</taxon>
        <taxon>Betaproteobacteria</taxon>
        <taxon>Rhodocyclales</taxon>
        <taxon>Rhodocyclaceae</taxon>
        <taxon>Aromatoleum</taxon>
    </lineage>
</organism>
<feature type="signal peptide" evidence="2">
    <location>
        <begin position="1"/>
        <end position="26"/>
    </location>
</feature>
<evidence type="ECO:0008006" key="5">
    <source>
        <dbReference type="Google" id="ProtNLM"/>
    </source>
</evidence>
<evidence type="ECO:0000313" key="4">
    <source>
        <dbReference type="Proteomes" id="UP000186819"/>
    </source>
</evidence>
<dbReference type="Proteomes" id="UP000186819">
    <property type="component" value="Unassembled WGS sequence"/>
</dbReference>
<dbReference type="RefSeq" id="WP_076603078.1">
    <property type="nucleotide sequence ID" value="NZ_FTMD01000010.1"/>
</dbReference>
<feature type="region of interest" description="Disordered" evidence="1">
    <location>
        <begin position="89"/>
        <end position="155"/>
    </location>
</feature>
<protein>
    <recommendedName>
        <fullName evidence="5">YXWGXW repeat-containing protein</fullName>
    </recommendedName>
</protein>
<accession>A0A1N6YMC4</accession>
<name>A0A1N6YMC4_9RHOO</name>
<dbReference type="AlphaFoldDB" id="A0A1N6YMC4"/>
<gene>
    <name evidence="3" type="ORF">SAMN05421829_110140</name>
</gene>
<dbReference type="EMBL" id="FTMD01000010">
    <property type="protein sequence ID" value="SIR15707.1"/>
    <property type="molecule type" value="Genomic_DNA"/>
</dbReference>
<proteinExistence type="predicted"/>
<evidence type="ECO:0000256" key="1">
    <source>
        <dbReference type="SAM" id="MobiDB-lite"/>
    </source>
</evidence>
<sequence>MYRKLAIALLAALVLSACVVTPPRGAVVVAPALPTIVEFDAEPYYYYRGYYYVYENTRWRYASSRSGPWVELPRSHYPREIRYKGRRDEWRGDRDRDDRRWDRDDQRRSERERERERRRDRDGDRRGDDDDDRRRDRRGDDDGDRRWWDRDDERR</sequence>
<keyword evidence="4" id="KW-1185">Reference proteome</keyword>
<reference evidence="4" key="1">
    <citation type="submission" date="2017-01" db="EMBL/GenBank/DDBJ databases">
        <authorList>
            <person name="Varghese N."/>
            <person name="Submissions S."/>
        </authorList>
    </citation>
    <scope>NUCLEOTIDE SEQUENCE [LARGE SCALE GENOMIC DNA]</scope>
    <source>
        <strain evidence="4">ATCC 51758</strain>
    </source>
</reference>
<evidence type="ECO:0000256" key="2">
    <source>
        <dbReference type="SAM" id="SignalP"/>
    </source>
</evidence>
<dbReference type="PROSITE" id="PS51257">
    <property type="entry name" value="PROKAR_LIPOPROTEIN"/>
    <property type="match status" value="1"/>
</dbReference>
<evidence type="ECO:0000313" key="3">
    <source>
        <dbReference type="EMBL" id="SIR15707.1"/>
    </source>
</evidence>
<feature type="chain" id="PRO_5009939753" description="YXWGXW repeat-containing protein" evidence="2">
    <location>
        <begin position="27"/>
        <end position="155"/>
    </location>
</feature>